<dbReference type="RefSeq" id="WP_066866987.1">
    <property type="nucleotide sequence ID" value="NZ_CABKVV010000014.1"/>
</dbReference>
<reference evidence="1 2" key="1">
    <citation type="submission" date="2022-06" db="EMBL/GenBank/DDBJ databases">
        <title>Isolation of gut microbiota from human fecal samples.</title>
        <authorList>
            <person name="Pamer E.G."/>
            <person name="Barat B."/>
            <person name="Waligurski E."/>
            <person name="Medina S."/>
            <person name="Paddock L."/>
            <person name="Mostad J."/>
        </authorList>
    </citation>
    <scope>NUCLEOTIDE SEQUENCE [LARGE SCALE GENOMIC DNA]</scope>
    <source>
        <strain evidence="1 2">DFI.9.73</strain>
    </source>
</reference>
<protein>
    <submittedName>
        <fullName evidence="1">DUF6125 family protein</fullName>
    </submittedName>
</protein>
<dbReference type="GeneID" id="90533682"/>
<dbReference type="EMBL" id="JANFZH010000018">
    <property type="protein sequence ID" value="MCQ4840057.1"/>
    <property type="molecule type" value="Genomic_DNA"/>
</dbReference>
<name>A0ABT1RZE5_9FIRM</name>
<evidence type="ECO:0000313" key="1">
    <source>
        <dbReference type="EMBL" id="MCQ4840057.1"/>
    </source>
</evidence>
<dbReference type="Proteomes" id="UP001524473">
    <property type="component" value="Unassembled WGS sequence"/>
</dbReference>
<evidence type="ECO:0000313" key="2">
    <source>
        <dbReference type="Proteomes" id="UP001524473"/>
    </source>
</evidence>
<organism evidence="1 2">
    <name type="scientific">Neglectibacter timonensis</name>
    <dbReference type="NCBI Taxonomy" id="1776382"/>
    <lineage>
        <taxon>Bacteria</taxon>
        <taxon>Bacillati</taxon>
        <taxon>Bacillota</taxon>
        <taxon>Clostridia</taxon>
        <taxon>Eubacteriales</taxon>
        <taxon>Oscillospiraceae</taxon>
        <taxon>Neglectibacter</taxon>
    </lineage>
</organism>
<gene>
    <name evidence="1" type="ORF">NE695_09025</name>
</gene>
<comment type="caution">
    <text evidence="1">The sequence shown here is derived from an EMBL/GenBank/DDBJ whole genome shotgun (WGS) entry which is preliminary data.</text>
</comment>
<keyword evidence="2" id="KW-1185">Reference proteome</keyword>
<dbReference type="Pfam" id="PF19620">
    <property type="entry name" value="DUF6125"/>
    <property type="match status" value="1"/>
</dbReference>
<accession>A0ABT1RZE5</accession>
<proteinExistence type="predicted"/>
<sequence>MSQKESLQALTREELIELIGLYSKNWLAMDGVWFQSVERKSGMEEAMYHDAEAWKSFTVIEARRIKQFLQLPEKAGLEGLARALSFRFYANLNRDEIHIQGNTLLYRTLDCRVQAARSRKQMELHPCKSVGIIEYSGFARTIDERITCECVSCYPDVTDSTCSCAWLFTLQP</sequence>